<keyword evidence="4" id="KW-1185">Reference proteome</keyword>
<name>A0ABT5D0Q9_9BACT</name>
<reference evidence="3 4" key="1">
    <citation type="submission" date="2022-11" db="EMBL/GenBank/DDBJ databases">
        <title>Minimal conservation of predation-associated metabolite biosynthetic gene clusters underscores biosynthetic potential of Myxococcota including descriptions for ten novel species: Archangium lansinium sp. nov., Myxococcus landrumus sp. nov., Nannocystis bai.</title>
        <authorList>
            <person name="Ahearne A."/>
            <person name="Stevens C."/>
            <person name="Dowd S."/>
        </authorList>
    </citation>
    <scope>NUCLEOTIDE SEQUENCE [LARGE SCALE GENOMIC DNA]</scope>
    <source>
        <strain evidence="3 4">NCWAL01</strain>
    </source>
</reference>
<organism evidence="3 4">
    <name type="scientific">Stigmatella ashevillensis</name>
    <dbReference type="NCBI Taxonomy" id="2995309"/>
    <lineage>
        <taxon>Bacteria</taxon>
        <taxon>Pseudomonadati</taxon>
        <taxon>Myxococcota</taxon>
        <taxon>Myxococcia</taxon>
        <taxon>Myxococcales</taxon>
        <taxon>Cystobacterineae</taxon>
        <taxon>Archangiaceae</taxon>
        <taxon>Stigmatella</taxon>
    </lineage>
</organism>
<gene>
    <name evidence="3" type="ORF">POL68_02090</name>
</gene>
<dbReference type="InterPro" id="IPR027392">
    <property type="entry name" value="TF_Znf"/>
</dbReference>
<sequence>MSSCPFCYGTLLPTFTHGLPREKCGRCAALWFQGEGLETVMGGPATAALLAKARGKHGECKDCDTPLTTEPHCPKCGREAPSCPKCGIAPLAVTHIRGVEVDVCVHCHGMALDTGELELLLERAGDIPSSAPEPTAPLRKKDKPRCASCQRATQLEHAFTSGGKLYCGSCAPAEASPYDAELARISSSQMPMPDRTSPSKPTDPISRALGWLFSHAND</sequence>
<feature type="region of interest" description="Disordered" evidence="1">
    <location>
        <begin position="186"/>
        <end position="206"/>
    </location>
</feature>
<feature type="compositionally biased region" description="Polar residues" evidence="1">
    <location>
        <begin position="186"/>
        <end position="200"/>
    </location>
</feature>
<comment type="caution">
    <text evidence="3">The sequence shown here is derived from an EMBL/GenBank/DDBJ whole genome shotgun (WGS) entry which is preliminary data.</text>
</comment>
<accession>A0ABT5D0Q9</accession>
<protein>
    <submittedName>
        <fullName evidence="3">Zf-TFIIB domain-containing protein</fullName>
    </submittedName>
</protein>
<dbReference type="Proteomes" id="UP001221838">
    <property type="component" value="Unassembled WGS sequence"/>
</dbReference>
<proteinExistence type="predicted"/>
<evidence type="ECO:0000313" key="4">
    <source>
        <dbReference type="Proteomes" id="UP001221838"/>
    </source>
</evidence>
<evidence type="ECO:0000259" key="2">
    <source>
        <dbReference type="Pfam" id="PF13453"/>
    </source>
</evidence>
<evidence type="ECO:0000256" key="1">
    <source>
        <dbReference type="SAM" id="MobiDB-lite"/>
    </source>
</evidence>
<evidence type="ECO:0000313" key="3">
    <source>
        <dbReference type="EMBL" id="MDC0707250.1"/>
    </source>
</evidence>
<feature type="domain" description="Transcription factor zinc-finger" evidence="2">
    <location>
        <begin position="83"/>
        <end position="123"/>
    </location>
</feature>
<dbReference type="Pfam" id="PF13453">
    <property type="entry name" value="Zn_ribbon_TFIIB"/>
    <property type="match status" value="1"/>
</dbReference>
<dbReference type="RefSeq" id="WP_272134491.1">
    <property type="nucleotide sequence ID" value="NZ_JAQNDM010000001.1"/>
</dbReference>
<dbReference type="EMBL" id="JAQNDM010000001">
    <property type="protein sequence ID" value="MDC0707250.1"/>
    <property type="molecule type" value="Genomic_DNA"/>
</dbReference>